<reference evidence="5" key="1">
    <citation type="submission" date="2013-09" db="EMBL/GenBank/DDBJ databases">
        <title>Corchorus olitorius genome sequencing.</title>
        <authorList>
            <person name="Alam M."/>
            <person name="Haque M.S."/>
            <person name="Islam M.S."/>
            <person name="Emdad E.M."/>
            <person name="Islam M.M."/>
            <person name="Ahmed B."/>
            <person name="Halim A."/>
            <person name="Hossen Q.M.M."/>
            <person name="Hossain M.Z."/>
            <person name="Ahmed R."/>
            <person name="Khan M.M."/>
            <person name="Islam R."/>
            <person name="Rashid M.M."/>
            <person name="Khan S.A."/>
            <person name="Rahman M.S."/>
            <person name="Alam M."/>
            <person name="Yahiya A.S."/>
            <person name="Khan M.S."/>
            <person name="Azam M.S."/>
            <person name="Haque T."/>
            <person name="Lashkar M.Z.H."/>
            <person name="Akhand A.I."/>
            <person name="Morshed G."/>
            <person name="Roy S."/>
            <person name="Uddin K.S."/>
            <person name="Rabeya T."/>
            <person name="Hossain A.S."/>
            <person name="Chowdhury A."/>
            <person name="Snigdha A.R."/>
            <person name="Mortoza M.S."/>
            <person name="Matin S.A."/>
            <person name="Hoque S.M.E."/>
            <person name="Islam M.K."/>
            <person name="Roy D.K."/>
            <person name="Haider R."/>
            <person name="Moosa M.M."/>
            <person name="Elias S.M."/>
            <person name="Hasan A.M."/>
            <person name="Jahan S."/>
            <person name="Shafiuddin M."/>
            <person name="Mahmood N."/>
            <person name="Shommy N.S."/>
        </authorList>
    </citation>
    <scope>NUCLEOTIDE SEQUENCE [LARGE SCALE GENOMIC DNA]</scope>
    <source>
        <strain evidence="5">cv. O-4</strain>
    </source>
</reference>
<dbReference type="EMBL" id="AWUE01001489">
    <property type="protein sequence ID" value="OMP14181.1"/>
    <property type="molecule type" value="Genomic_DNA"/>
</dbReference>
<dbReference type="STRING" id="93759.A0A1R3L4B9"/>
<dbReference type="GO" id="GO:0006107">
    <property type="term" value="P:oxaloacetate metabolic process"/>
    <property type="evidence" value="ECO:0007669"/>
    <property type="project" value="TreeGrafter"/>
</dbReference>
<protein>
    <submittedName>
        <fullName evidence="4">FMN-dependent dehydrogenase</fullName>
    </submittedName>
</protein>
<sequence>MFSSLDIPCITNFSEMELSLLEKSSAISSGIDAEIVSVLQLKASLYNNALVRVAHSFKVGLCQLSVSPDKNQNVICAHNLIKVAAEQGARLVVLPDFGNGDLSPSFSMLSEVASCYRITIVGGSIPELCNGWLYNTCCVFGSDGKLKDKHRKIHLFDIDVSGDISYKESDFFAAEMNLQLWTQLAMLYRAKGAHLICYPGAFNMNTGELLWELVQQARLFYKLYTAVAIAIVAILSLIWLKSITNLPVQIKGVLTHEDGKEKFQFSLMEECGGERIFSRQDVLVRRPIIYGLAAKGEYGVRRVLEMLKDELELTMALSGCSSLKEIPRSHVTTKHDKQLLSML</sequence>
<dbReference type="GO" id="GO:0016491">
    <property type="term" value="F:oxidoreductase activity"/>
    <property type="evidence" value="ECO:0007669"/>
    <property type="project" value="InterPro"/>
</dbReference>
<dbReference type="InterPro" id="IPR036526">
    <property type="entry name" value="C-N_Hydrolase_sf"/>
</dbReference>
<dbReference type="InterPro" id="IPR013785">
    <property type="entry name" value="Aldolase_TIM"/>
</dbReference>
<gene>
    <name evidence="4" type="ORF">COLO4_00211</name>
</gene>
<evidence type="ECO:0000313" key="5">
    <source>
        <dbReference type="Proteomes" id="UP000187203"/>
    </source>
</evidence>
<evidence type="ECO:0000259" key="3">
    <source>
        <dbReference type="PROSITE" id="PS50263"/>
    </source>
</evidence>
<comment type="cofactor">
    <cofactor evidence="1">
        <name>FMN</name>
        <dbReference type="ChEBI" id="CHEBI:58210"/>
    </cofactor>
</comment>
<accession>A0A1R3L4B9</accession>
<proteinExistence type="predicted"/>
<dbReference type="Gene3D" id="3.60.110.10">
    <property type="entry name" value="Carbon-nitrogen hydrolase"/>
    <property type="match status" value="1"/>
</dbReference>
<evidence type="ECO:0000256" key="2">
    <source>
        <dbReference type="SAM" id="Phobius"/>
    </source>
</evidence>
<dbReference type="AlphaFoldDB" id="A0A1R3L4B9"/>
<dbReference type="PROSITE" id="PS50263">
    <property type="entry name" value="CN_HYDROLASE"/>
    <property type="match status" value="1"/>
</dbReference>
<comment type="caution">
    <text evidence="4">The sequence shown here is derived from an EMBL/GenBank/DDBJ whole genome shotgun (WGS) entry which is preliminary data.</text>
</comment>
<dbReference type="Pfam" id="PF01070">
    <property type="entry name" value="FMN_dh"/>
    <property type="match status" value="1"/>
</dbReference>
<dbReference type="InterPro" id="IPR000262">
    <property type="entry name" value="FMN-dep_DH"/>
</dbReference>
<keyword evidence="2" id="KW-1133">Transmembrane helix</keyword>
<dbReference type="PANTHER" id="PTHR23088:SF53">
    <property type="entry name" value="OS06G0206000 PROTEIN"/>
    <property type="match status" value="1"/>
</dbReference>
<feature type="transmembrane region" description="Helical" evidence="2">
    <location>
        <begin position="219"/>
        <end position="240"/>
    </location>
</feature>
<dbReference type="Gene3D" id="3.20.20.70">
    <property type="entry name" value="Aldolase class I"/>
    <property type="match status" value="1"/>
</dbReference>
<dbReference type="GO" id="GO:0006528">
    <property type="term" value="P:asparagine metabolic process"/>
    <property type="evidence" value="ECO:0007669"/>
    <property type="project" value="TreeGrafter"/>
</dbReference>
<dbReference type="GO" id="GO:0006541">
    <property type="term" value="P:glutamine metabolic process"/>
    <property type="evidence" value="ECO:0007669"/>
    <property type="project" value="TreeGrafter"/>
</dbReference>
<evidence type="ECO:0000313" key="4">
    <source>
        <dbReference type="EMBL" id="OMP14181.1"/>
    </source>
</evidence>
<feature type="domain" description="CN hydrolase" evidence="3">
    <location>
        <begin position="57"/>
        <end position="282"/>
    </location>
</feature>
<dbReference type="PANTHER" id="PTHR23088">
    <property type="entry name" value="NITRILASE-RELATED"/>
    <property type="match status" value="1"/>
</dbReference>
<organism evidence="4 5">
    <name type="scientific">Corchorus olitorius</name>
    <dbReference type="NCBI Taxonomy" id="93759"/>
    <lineage>
        <taxon>Eukaryota</taxon>
        <taxon>Viridiplantae</taxon>
        <taxon>Streptophyta</taxon>
        <taxon>Embryophyta</taxon>
        <taxon>Tracheophyta</taxon>
        <taxon>Spermatophyta</taxon>
        <taxon>Magnoliopsida</taxon>
        <taxon>eudicotyledons</taxon>
        <taxon>Gunneridae</taxon>
        <taxon>Pentapetalae</taxon>
        <taxon>rosids</taxon>
        <taxon>malvids</taxon>
        <taxon>Malvales</taxon>
        <taxon>Malvaceae</taxon>
        <taxon>Grewioideae</taxon>
        <taxon>Apeibeae</taxon>
        <taxon>Corchorus</taxon>
    </lineage>
</organism>
<keyword evidence="2" id="KW-0472">Membrane</keyword>
<dbReference type="SUPFAM" id="SSF51395">
    <property type="entry name" value="FMN-linked oxidoreductases"/>
    <property type="match status" value="1"/>
</dbReference>
<dbReference type="InterPro" id="IPR003010">
    <property type="entry name" value="C-N_Hydrolase"/>
</dbReference>
<keyword evidence="5" id="KW-1185">Reference proteome</keyword>
<name>A0A1R3L4B9_9ROSI</name>
<evidence type="ECO:0000256" key="1">
    <source>
        <dbReference type="ARBA" id="ARBA00001917"/>
    </source>
</evidence>
<dbReference type="GO" id="GO:0050152">
    <property type="term" value="F:omega-amidase activity"/>
    <property type="evidence" value="ECO:0007669"/>
    <property type="project" value="TreeGrafter"/>
</dbReference>
<dbReference type="Pfam" id="PF00795">
    <property type="entry name" value="CN_hydrolase"/>
    <property type="match status" value="1"/>
</dbReference>
<keyword evidence="2" id="KW-0812">Transmembrane</keyword>
<dbReference type="SUPFAM" id="SSF56317">
    <property type="entry name" value="Carbon-nitrogen hydrolase"/>
    <property type="match status" value="1"/>
</dbReference>
<dbReference type="GO" id="GO:0005739">
    <property type="term" value="C:mitochondrion"/>
    <property type="evidence" value="ECO:0007669"/>
    <property type="project" value="TreeGrafter"/>
</dbReference>
<dbReference type="OrthoDB" id="10250282at2759"/>
<dbReference type="Proteomes" id="UP000187203">
    <property type="component" value="Unassembled WGS sequence"/>
</dbReference>